<keyword evidence="1" id="KW-0472">Membrane</keyword>
<feature type="transmembrane region" description="Helical" evidence="1">
    <location>
        <begin position="250"/>
        <end position="269"/>
    </location>
</feature>
<comment type="caution">
    <text evidence="2">The sequence shown here is derived from an EMBL/GenBank/DDBJ whole genome shotgun (WGS) entry which is preliminary data.</text>
</comment>
<feature type="transmembrane region" description="Helical" evidence="1">
    <location>
        <begin position="359"/>
        <end position="379"/>
    </location>
</feature>
<dbReference type="RefSeq" id="WP_199466254.1">
    <property type="nucleotide sequence ID" value="NZ_JAEMNX010000001.1"/>
</dbReference>
<dbReference type="EMBL" id="JAEMNX010000001">
    <property type="protein sequence ID" value="MBJ7536178.1"/>
    <property type="molecule type" value="Genomic_DNA"/>
</dbReference>
<accession>A0A934JMD3</accession>
<feature type="transmembrane region" description="Helical" evidence="1">
    <location>
        <begin position="12"/>
        <end position="36"/>
    </location>
</feature>
<sequence length="397" mass="43383">MLRRNPNTTYHPSYWLAALGAGGTAVSFFMYLMWMVPHKNTPIPTFADWSAQLNTGGFLAGITLVALVGVILFSLMHFALLAWNIVESHQHKKDLETLDNTPAELQRMAIPVTLAMTVNVLFILGALFVPNLWHLVEFLFPGAIAAFALIAFYATRQFARYMAKMVRGGGYRSAEHNHLSALISVFTFAMLAVGFAAASAMSHTAITAAIATTLSIAFLAFSLLLGMIVLSHGISAMMEHGLAEPASPSLWMLVPILTLLGITWVRLSHGLEHHFGVEGSAGSLFLPLTIIFMLQLGVLTLGYKVMKANNYLASYLHGDKESPISFGLVCPGVALFVMGMFWWHIGWVKTGIVTPFSPAYWVGIAVLFVIQVITIASLLKLTHKLLRYPSPAKLAHV</sequence>
<feature type="transmembrane region" description="Helical" evidence="1">
    <location>
        <begin position="112"/>
        <end position="133"/>
    </location>
</feature>
<keyword evidence="3" id="KW-1185">Reference proteome</keyword>
<evidence type="ECO:0000256" key="1">
    <source>
        <dbReference type="SAM" id="Phobius"/>
    </source>
</evidence>
<keyword evidence="1" id="KW-1133">Transmembrane helix</keyword>
<protein>
    <submittedName>
        <fullName evidence="2">Uncharacterized protein</fullName>
    </submittedName>
</protein>
<dbReference type="NCBIfam" id="NF047644">
    <property type="entry name" value="TsoY_fam"/>
    <property type="match status" value="1"/>
</dbReference>
<dbReference type="AlphaFoldDB" id="A0A934JMD3"/>
<dbReference type="InterPro" id="IPR059133">
    <property type="entry name" value="TsoY-like"/>
</dbReference>
<reference evidence="2" key="1">
    <citation type="submission" date="2020-12" db="EMBL/GenBank/DDBJ databases">
        <title>Marinomonas arctica sp. nov., a psychrotolerant bacterium isolated from the Arctic.</title>
        <authorList>
            <person name="Zhang Y."/>
        </authorList>
    </citation>
    <scope>NUCLEOTIDE SEQUENCE</scope>
    <source>
        <strain evidence="2">C1424</strain>
    </source>
</reference>
<evidence type="ECO:0000313" key="3">
    <source>
        <dbReference type="Proteomes" id="UP000628710"/>
    </source>
</evidence>
<feature type="transmembrane region" description="Helical" evidence="1">
    <location>
        <begin position="139"/>
        <end position="159"/>
    </location>
</feature>
<feature type="transmembrane region" description="Helical" evidence="1">
    <location>
        <begin position="324"/>
        <end position="347"/>
    </location>
</feature>
<dbReference type="Proteomes" id="UP000628710">
    <property type="component" value="Unassembled WGS sequence"/>
</dbReference>
<feature type="transmembrane region" description="Helical" evidence="1">
    <location>
        <begin position="281"/>
        <end position="303"/>
    </location>
</feature>
<name>A0A934JMD3_9GAMM</name>
<feature type="transmembrane region" description="Helical" evidence="1">
    <location>
        <begin position="206"/>
        <end position="230"/>
    </location>
</feature>
<feature type="transmembrane region" description="Helical" evidence="1">
    <location>
        <begin position="179"/>
        <end position="200"/>
    </location>
</feature>
<evidence type="ECO:0000313" key="2">
    <source>
        <dbReference type="EMBL" id="MBJ7536178.1"/>
    </source>
</evidence>
<proteinExistence type="predicted"/>
<organism evidence="2 3">
    <name type="scientific">Marinomonas transparens</name>
    <dbReference type="NCBI Taxonomy" id="2795388"/>
    <lineage>
        <taxon>Bacteria</taxon>
        <taxon>Pseudomonadati</taxon>
        <taxon>Pseudomonadota</taxon>
        <taxon>Gammaproteobacteria</taxon>
        <taxon>Oceanospirillales</taxon>
        <taxon>Oceanospirillaceae</taxon>
        <taxon>Marinomonas</taxon>
    </lineage>
</organism>
<feature type="transmembrane region" description="Helical" evidence="1">
    <location>
        <begin position="56"/>
        <end position="83"/>
    </location>
</feature>
<gene>
    <name evidence="2" type="ORF">I8J31_00645</name>
</gene>
<keyword evidence="1" id="KW-0812">Transmembrane</keyword>